<evidence type="ECO:0008006" key="4">
    <source>
        <dbReference type="Google" id="ProtNLM"/>
    </source>
</evidence>
<dbReference type="EMBL" id="JAUIZM010000001">
    <property type="protein sequence ID" value="KAK1403709.1"/>
    <property type="molecule type" value="Genomic_DNA"/>
</dbReference>
<reference evidence="2" key="1">
    <citation type="submission" date="2023-02" db="EMBL/GenBank/DDBJ databases">
        <title>Genome of toxic invasive species Heracleum sosnowskyi carries increased number of genes despite the absence of recent whole-genome duplications.</title>
        <authorList>
            <person name="Schelkunov M."/>
            <person name="Shtratnikova V."/>
            <person name="Makarenko M."/>
            <person name="Klepikova A."/>
            <person name="Omelchenko D."/>
            <person name="Novikova G."/>
            <person name="Obukhova E."/>
            <person name="Bogdanov V."/>
            <person name="Penin A."/>
            <person name="Logacheva M."/>
        </authorList>
    </citation>
    <scope>NUCLEOTIDE SEQUENCE</scope>
    <source>
        <strain evidence="2">Hsosn_3</strain>
        <tissue evidence="2">Leaf</tissue>
    </source>
</reference>
<keyword evidence="1" id="KW-0175">Coiled coil</keyword>
<accession>A0AAD8JHT2</accession>
<gene>
    <name evidence="2" type="ORF">POM88_003314</name>
</gene>
<feature type="coiled-coil region" evidence="1">
    <location>
        <begin position="275"/>
        <end position="302"/>
    </location>
</feature>
<comment type="caution">
    <text evidence="2">The sequence shown here is derived from an EMBL/GenBank/DDBJ whole genome shotgun (WGS) entry which is preliminary data.</text>
</comment>
<organism evidence="2 3">
    <name type="scientific">Heracleum sosnowskyi</name>
    <dbReference type="NCBI Taxonomy" id="360622"/>
    <lineage>
        <taxon>Eukaryota</taxon>
        <taxon>Viridiplantae</taxon>
        <taxon>Streptophyta</taxon>
        <taxon>Embryophyta</taxon>
        <taxon>Tracheophyta</taxon>
        <taxon>Spermatophyta</taxon>
        <taxon>Magnoliopsida</taxon>
        <taxon>eudicotyledons</taxon>
        <taxon>Gunneridae</taxon>
        <taxon>Pentapetalae</taxon>
        <taxon>asterids</taxon>
        <taxon>campanulids</taxon>
        <taxon>Apiales</taxon>
        <taxon>Apiaceae</taxon>
        <taxon>Apioideae</taxon>
        <taxon>apioid superclade</taxon>
        <taxon>Tordylieae</taxon>
        <taxon>Tordyliinae</taxon>
        <taxon>Heracleum</taxon>
    </lineage>
</organism>
<evidence type="ECO:0000313" key="3">
    <source>
        <dbReference type="Proteomes" id="UP001237642"/>
    </source>
</evidence>
<dbReference type="AlphaFoldDB" id="A0AAD8JHT2"/>
<proteinExistence type="predicted"/>
<protein>
    <recommendedName>
        <fullName evidence="4">Transposase</fullName>
    </recommendedName>
</protein>
<name>A0AAD8JHT2_9APIA</name>
<reference evidence="2" key="2">
    <citation type="submission" date="2023-05" db="EMBL/GenBank/DDBJ databases">
        <authorList>
            <person name="Schelkunov M.I."/>
        </authorList>
    </citation>
    <scope>NUCLEOTIDE SEQUENCE</scope>
    <source>
        <strain evidence="2">Hsosn_3</strain>
        <tissue evidence="2">Leaf</tissue>
    </source>
</reference>
<dbReference type="Pfam" id="PF03004">
    <property type="entry name" value="Transposase_24"/>
    <property type="match status" value="1"/>
</dbReference>
<evidence type="ECO:0000313" key="2">
    <source>
        <dbReference type="EMBL" id="KAK1403709.1"/>
    </source>
</evidence>
<dbReference type="Proteomes" id="UP001237642">
    <property type="component" value="Unassembled WGS sequence"/>
</dbReference>
<keyword evidence="3" id="KW-1185">Reference proteome</keyword>
<evidence type="ECO:0000256" key="1">
    <source>
        <dbReference type="SAM" id="Coils"/>
    </source>
</evidence>
<dbReference type="InterPro" id="IPR004252">
    <property type="entry name" value="Probable_transposase_24"/>
</dbReference>
<sequence>MQNESSGVNTDLWRVGEMHDDGRLQIGVIKRVLEPSGKCSGRTRAIMYERLEPRGFTWKEVSKETKQFYFEEFKKWFVWRQPDNVIYATWLKNVALRFTDLRSNARKDWENGKMNNRIGQDVWLSWIENWKTPEFQAKSKIKKSNRKGGVEGDVPYPGTHTSDSVSHRLLATRLGDPPATALFTYAHTRDHDNVTFVDKKSEKLHEKIVNLRAERSQPTDGSLVPQSVDENKLYYDAVGGRNKIYGLGSTQNIYYEPSCNDISQSTSFQPNVQDYQKLEAELHEMKERMRQMDEMQQQMRSQLAMMSNNHNS</sequence>